<name>K0NBZ0_DESTT</name>
<dbReference type="HOGENOM" id="CLU_136587_0_0_7"/>
<feature type="region of interest" description="Disordered" evidence="2">
    <location>
        <begin position="1"/>
        <end position="25"/>
    </location>
</feature>
<dbReference type="OrthoDB" id="1453764at2"/>
<evidence type="ECO:0000313" key="4">
    <source>
        <dbReference type="Proteomes" id="UP000007347"/>
    </source>
</evidence>
<proteinExistence type="predicted"/>
<dbReference type="Proteomes" id="UP000007347">
    <property type="component" value="Chromosome"/>
</dbReference>
<feature type="compositionally biased region" description="Polar residues" evidence="2">
    <location>
        <begin position="1"/>
        <end position="14"/>
    </location>
</feature>
<dbReference type="KEGG" id="dto:TOL2_C00710"/>
<evidence type="ECO:0008006" key="5">
    <source>
        <dbReference type="Google" id="ProtNLM"/>
    </source>
</evidence>
<evidence type="ECO:0000313" key="3">
    <source>
        <dbReference type="EMBL" id="CCK78241.1"/>
    </source>
</evidence>
<protein>
    <recommendedName>
        <fullName evidence="5">DUF5320 domain-containing protein</fullName>
    </recommendedName>
</protein>
<accession>K0NBZ0</accession>
<feature type="coiled-coil region" evidence="1">
    <location>
        <begin position="78"/>
        <end position="105"/>
    </location>
</feature>
<evidence type="ECO:0000256" key="1">
    <source>
        <dbReference type="SAM" id="Coils"/>
    </source>
</evidence>
<keyword evidence="4" id="KW-1185">Reference proteome</keyword>
<dbReference type="AlphaFoldDB" id="K0NBZ0"/>
<reference evidence="3 4" key="1">
    <citation type="journal article" date="2013" name="Environ. Microbiol.">
        <title>Complete genome, catabolic sub-proteomes and key-metabolites of Desulfobacula toluolica Tol2, a marine, aromatic compound-degrading, sulfate-reducing bacterium.</title>
        <authorList>
            <person name="Wohlbrand L."/>
            <person name="Jacob J.H."/>
            <person name="Kube M."/>
            <person name="Mussmann M."/>
            <person name="Jarling R."/>
            <person name="Beck A."/>
            <person name="Amann R."/>
            <person name="Wilkes H."/>
            <person name="Reinhardt R."/>
            <person name="Rabus R."/>
        </authorList>
    </citation>
    <scope>NUCLEOTIDE SEQUENCE [LARGE SCALE GENOMIC DNA]</scope>
    <source>
        <strain evidence="4">DSM 7467 / Tol2</strain>
    </source>
</reference>
<dbReference type="EMBL" id="FO203503">
    <property type="protein sequence ID" value="CCK78241.1"/>
    <property type="molecule type" value="Genomic_DNA"/>
</dbReference>
<dbReference type="Pfam" id="PF17253">
    <property type="entry name" value="DUF5320"/>
    <property type="match status" value="1"/>
</dbReference>
<organism evidence="3 4">
    <name type="scientific">Desulfobacula toluolica (strain DSM 7467 / Tol2)</name>
    <dbReference type="NCBI Taxonomy" id="651182"/>
    <lineage>
        <taxon>Bacteria</taxon>
        <taxon>Pseudomonadati</taxon>
        <taxon>Thermodesulfobacteriota</taxon>
        <taxon>Desulfobacteria</taxon>
        <taxon>Desulfobacterales</taxon>
        <taxon>Desulfobacteraceae</taxon>
        <taxon>Desulfobacula</taxon>
    </lineage>
</organism>
<evidence type="ECO:0000256" key="2">
    <source>
        <dbReference type="SAM" id="MobiDB-lite"/>
    </source>
</evidence>
<dbReference type="InterPro" id="IPR035205">
    <property type="entry name" value="DUF5320"/>
</dbReference>
<sequence length="105" mass="10660">MPGFNQQGPMNQGPMTGGGRGTCANGQMAGAAGFGNARFAGPGSGFRGGRGGRSFGRGPGCGRWYSQVPVTASAPVTKQALQQRADILESELNAIKEQLASLSDS</sequence>
<keyword evidence="1" id="KW-0175">Coiled coil</keyword>
<dbReference type="RefSeq" id="WP_014955599.1">
    <property type="nucleotide sequence ID" value="NC_018645.1"/>
</dbReference>
<dbReference type="STRING" id="651182.TOL2_C00710"/>
<gene>
    <name evidence="3" type="ordered locus">TOL2_C00710</name>
</gene>